<evidence type="ECO:0000256" key="1">
    <source>
        <dbReference type="ARBA" id="ARBA00004141"/>
    </source>
</evidence>
<evidence type="ECO:0000256" key="4">
    <source>
        <dbReference type="ARBA" id="ARBA00023136"/>
    </source>
</evidence>
<feature type="repeat" description="Solcar" evidence="5">
    <location>
        <begin position="227"/>
        <end position="314"/>
    </location>
</feature>
<dbReference type="SUPFAM" id="SSF103506">
    <property type="entry name" value="Mitochondrial carrier"/>
    <property type="match status" value="1"/>
</dbReference>
<keyword evidence="4 5" id="KW-0472">Membrane</keyword>
<evidence type="ECO:0000313" key="8">
    <source>
        <dbReference type="Proteomes" id="UP000626109"/>
    </source>
</evidence>
<accession>A0A813IEG1</accession>
<dbReference type="Gene3D" id="1.50.40.10">
    <property type="entry name" value="Mitochondrial carrier domain"/>
    <property type="match status" value="1"/>
</dbReference>
<dbReference type="Proteomes" id="UP000626109">
    <property type="component" value="Unassembled WGS sequence"/>
</dbReference>
<comment type="subcellular location">
    <subcellularLocation>
        <location evidence="1">Membrane</location>
        <topology evidence="1">Multi-pass membrane protein</topology>
    </subcellularLocation>
</comment>
<evidence type="ECO:0000313" key="7">
    <source>
        <dbReference type="EMBL" id="CAE8649236.1"/>
    </source>
</evidence>
<comment type="caution">
    <text evidence="7">The sequence shown here is derived from an EMBL/GenBank/DDBJ whole genome shotgun (WGS) entry which is preliminary data.</text>
</comment>
<gene>
    <name evidence="7" type="ORF">PGLA2088_LOCUS7251</name>
</gene>
<dbReference type="InterPro" id="IPR018108">
    <property type="entry name" value="MCP_transmembrane"/>
</dbReference>
<dbReference type="AlphaFoldDB" id="A0A813IEG1"/>
<dbReference type="GO" id="GO:0016020">
    <property type="term" value="C:membrane"/>
    <property type="evidence" value="ECO:0007669"/>
    <property type="project" value="UniProtKB-SubCell"/>
</dbReference>
<keyword evidence="2 5" id="KW-0812">Transmembrane</keyword>
<organism evidence="7 8">
    <name type="scientific">Polarella glacialis</name>
    <name type="common">Dinoflagellate</name>
    <dbReference type="NCBI Taxonomy" id="89957"/>
    <lineage>
        <taxon>Eukaryota</taxon>
        <taxon>Sar</taxon>
        <taxon>Alveolata</taxon>
        <taxon>Dinophyceae</taxon>
        <taxon>Suessiales</taxon>
        <taxon>Suessiaceae</taxon>
        <taxon>Polarella</taxon>
    </lineage>
</organism>
<keyword evidence="6" id="KW-0813">Transport</keyword>
<evidence type="ECO:0000256" key="6">
    <source>
        <dbReference type="RuleBase" id="RU000488"/>
    </source>
</evidence>
<evidence type="ECO:0000256" key="5">
    <source>
        <dbReference type="PROSITE-ProRule" id="PRU00282"/>
    </source>
</evidence>
<comment type="similarity">
    <text evidence="6">Belongs to the mitochondrial carrier (TC 2.A.29) family.</text>
</comment>
<dbReference type="Pfam" id="PF00153">
    <property type="entry name" value="Mito_carr"/>
    <property type="match status" value="3"/>
</dbReference>
<feature type="repeat" description="Solcar" evidence="5">
    <location>
        <begin position="139"/>
        <end position="224"/>
    </location>
</feature>
<feature type="repeat" description="Solcar" evidence="5">
    <location>
        <begin position="57"/>
        <end position="136"/>
    </location>
</feature>
<reference evidence="7" key="1">
    <citation type="submission" date="2021-02" db="EMBL/GenBank/DDBJ databases">
        <authorList>
            <person name="Dougan E. K."/>
            <person name="Rhodes N."/>
            <person name="Thang M."/>
            <person name="Chan C."/>
        </authorList>
    </citation>
    <scope>NUCLEOTIDE SEQUENCE</scope>
</reference>
<dbReference type="PANTHER" id="PTHR24089">
    <property type="entry name" value="SOLUTE CARRIER FAMILY 25"/>
    <property type="match status" value="1"/>
</dbReference>
<protein>
    <recommendedName>
        <fullName evidence="9">Mitochondrial carrier protein</fullName>
    </recommendedName>
</protein>
<sequence length="322" mass="33963">MMVSPSPVQQPPGSATGTVAMAAATAAAASTMRWESAEPGSKDQQADVSAVLLPGPVRKLLPGAAHAVTMVAVGYPFDTVKTRLMLRLSPGMLECARDVIRTNGALGFYRGCAMPLASLVSKRPFEFAVFEWFNARFENKPGVSFLGGCIAGAIGAVAGCPFSVVRVQMQASSKEVHTNSARAILAVWNSRGLLGFYHGLGASVLMQAPYATVYLGTYGQLRETLPKSGLSTALSGGAASLMTCTLLQPLDTVRTLIQARAIGPQEKVSWMTQARMVVQERGPLGLWAGWGPSALRSLPTSAASMLVYEKARSLCDSLPPDK</sequence>
<dbReference type="PROSITE" id="PS50920">
    <property type="entry name" value="SOLCAR"/>
    <property type="match status" value="3"/>
</dbReference>
<dbReference type="InterPro" id="IPR023395">
    <property type="entry name" value="MCP_dom_sf"/>
</dbReference>
<evidence type="ECO:0008006" key="9">
    <source>
        <dbReference type="Google" id="ProtNLM"/>
    </source>
</evidence>
<proteinExistence type="inferred from homology"/>
<evidence type="ECO:0000256" key="2">
    <source>
        <dbReference type="ARBA" id="ARBA00022692"/>
    </source>
</evidence>
<name>A0A813IEG1_POLGL</name>
<evidence type="ECO:0000256" key="3">
    <source>
        <dbReference type="ARBA" id="ARBA00022737"/>
    </source>
</evidence>
<keyword evidence="3" id="KW-0677">Repeat</keyword>
<dbReference type="EMBL" id="CAJNNW010007417">
    <property type="protein sequence ID" value="CAE8649236.1"/>
    <property type="molecule type" value="Genomic_DNA"/>
</dbReference>